<reference evidence="10" key="1">
    <citation type="submission" date="2023-01" db="EMBL/GenBank/DDBJ databases">
        <title>Genome assembly of the deep-sea coral Lophelia pertusa.</title>
        <authorList>
            <person name="Herrera S."/>
            <person name="Cordes E."/>
        </authorList>
    </citation>
    <scope>NUCLEOTIDE SEQUENCE</scope>
    <source>
        <strain evidence="10">USNM1676648</strain>
        <tissue evidence="10">Polyp</tissue>
    </source>
</reference>
<dbReference type="InterPro" id="IPR056290">
    <property type="entry name" value="CEPT76/DRC7_peptidase-like_dom"/>
</dbReference>
<accession>A0A9W9Z1M2</accession>
<name>A0A9W9Z1M2_9CNID</name>
<dbReference type="InterPro" id="IPR038765">
    <property type="entry name" value="Papain-like_cys_pep_sf"/>
</dbReference>
<evidence type="ECO:0000256" key="3">
    <source>
        <dbReference type="ARBA" id="ARBA00022782"/>
    </source>
</evidence>
<dbReference type="PANTHER" id="PTHR35249">
    <property type="entry name" value="DYNEIN REGULATORY COMPLEX SUBUNIT 7"/>
    <property type="match status" value="1"/>
</dbReference>
<keyword evidence="4" id="KW-0744">Spermatogenesis</keyword>
<dbReference type="SUPFAM" id="SSF54001">
    <property type="entry name" value="Cysteine proteinases"/>
    <property type="match status" value="1"/>
</dbReference>
<proteinExistence type="predicted"/>
<dbReference type="GO" id="GO:0030154">
    <property type="term" value="P:cell differentiation"/>
    <property type="evidence" value="ECO:0007669"/>
    <property type="project" value="UniProtKB-KW"/>
</dbReference>
<evidence type="ECO:0000313" key="11">
    <source>
        <dbReference type="Proteomes" id="UP001163046"/>
    </source>
</evidence>
<feature type="domain" description="CEP76/DRC7 peptidase-like" evidence="9">
    <location>
        <begin position="125"/>
        <end position="167"/>
    </location>
</feature>
<evidence type="ECO:0000256" key="7">
    <source>
        <dbReference type="ARBA" id="ARBA00031733"/>
    </source>
</evidence>
<keyword evidence="11" id="KW-1185">Reference proteome</keyword>
<keyword evidence="5" id="KW-0963">Cytoplasm</keyword>
<evidence type="ECO:0000313" key="10">
    <source>
        <dbReference type="EMBL" id="KAJ7373417.1"/>
    </source>
</evidence>
<dbReference type="Proteomes" id="UP001163046">
    <property type="component" value="Unassembled WGS sequence"/>
</dbReference>
<dbReference type="Pfam" id="PF24656">
    <property type="entry name" value="CEPT76_peptidase"/>
    <property type="match status" value="1"/>
</dbReference>
<dbReference type="EMBL" id="MU826831">
    <property type="protein sequence ID" value="KAJ7373417.1"/>
    <property type="molecule type" value="Genomic_DNA"/>
</dbReference>
<evidence type="ECO:0000259" key="9">
    <source>
        <dbReference type="Pfam" id="PF24656"/>
    </source>
</evidence>
<dbReference type="OrthoDB" id="10262874at2759"/>
<sequence>MESLQKELAKIQVTAPDINSLPHRDVDKNSLPDSYKLNTPKEKLVLSFCENFRRQFVHLYRDRKPLFLNPLNESGIEKFVCTTIRPTLLPYKEVYDYDGCAQFVSDYLTFVPLDPPIDLPSTLVSPTTVLKRQKGNCFDFSVLLCSLLIGAGYDAYCVCGYATRETTLMDEAREICPLLRKKDEITKEEVKKEVKKYTVKPPKDLQSKFEAKVEAKKKAEEEEKERKRREEEGARIAELEKPKPDKLHGLRVHCWVLVLSGKREVPEGFFIETLTGACHLLTHSAYLGIESVWNHKNYWVNMQDCSHGVQVVFTNGSSSSLVKFPACGNIIKICF</sequence>
<comment type="subcellular location">
    <subcellularLocation>
        <location evidence="1">Cytoplasm</location>
        <location evidence="1">Cytoskeleton</location>
        <location evidence="1">Flagellum axoneme</location>
    </subcellularLocation>
</comment>
<feature type="region of interest" description="Disordered" evidence="8">
    <location>
        <begin position="210"/>
        <end position="237"/>
    </location>
</feature>
<keyword evidence="5" id="KW-0206">Cytoskeleton</keyword>
<evidence type="ECO:0000256" key="2">
    <source>
        <dbReference type="ARBA" id="ARBA00021303"/>
    </source>
</evidence>
<dbReference type="AlphaFoldDB" id="A0A9W9Z1M2"/>
<dbReference type="InterPro" id="IPR033551">
    <property type="entry name" value="DRC7/lobo"/>
</dbReference>
<evidence type="ECO:0000256" key="5">
    <source>
        <dbReference type="ARBA" id="ARBA00023212"/>
    </source>
</evidence>
<dbReference type="GO" id="GO:0007283">
    <property type="term" value="P:spermatogenesis"/>
    <property type="evidence" value="ECO:0007669"/>
    <property type="project" value="UniProtKB-KW"/>
</dbReference>
<dbReference type="Gene3D" id="3.10.620.30">
    <property type="match status" value="1"/>
</dbReference>
<evidence type="ECO:0000256" key="4">
    <source>
        <dbReference type="ARBA" id="ARBA00022871"/>
    </source>
</evidence>
<dbReference type="PANTHER" id="PTHR35249:SF2">
    <property type="entry name" value="DYNEIN REGULATORY COMPLEX SUBUNIT 7"/>
    <property type="match status" value="1"/>
</dbReference>
<keyword evidence="3" id="KW-0221">Differentiation</keyword>
<organism evidence="10 11">
    <name type="scientific">Desmophyllum pertusum</name>
    <dbReference type="NCBI Taxonomy" id="174260"/>
    <lineage>
        <taxon>Eukaryota</taxon>
        <taxon>Metazoa</taxon>
        <taxon>Cnidaria</taxon>
        <taxon>Anthozoa</taxon>
        <taxon>Hexacorallia</taxon>
        <taxon>Scleractinia</taxon>
        <taxon>Caryophylliina</taxon>
        <taxon>Caryophylliidae</taxon>
        <taxon>Desmophyllum</taxon>
    </lineage>
</organism>
<gene>
    <name evidence="10" type="primary">DRC7</name>
    <name evidence="10" type="ORF">OS493_013010</name>
</gene>
<evidence type="ECO:0000256" key="1">
    <source>
        <dbReference type="ARBA" id="ARBA00004611"/>
    </source>
</evidence>
<evidence type="ECO:0000256" key="8">
    <source>
        <dbReference type="SAM" id="MobiDB-lite"/>
    </source>
</evidence>
<protein>
    <recommendedName>
        <fullName evidence="2">Dynein regulatory complex subunit 7</fullName>
    </recommendedName>
    <alternativeName>
        <fullName evidence="6">Coiled-coil domain-containing protein 135</fullName>
    </alternativeName>
    <alternativeName>
        <fullName evidence="7">Coiled-coil domain-containing protein lobo homolog</fullName>
    </alternativeName>
</protein>
<dbReference type="GO" id="GO:0048870">
    <property type="term" value="P:cell motility"/>
    <property type="evidence" value="ECO:0007669"/>
    <property type="project" value="TreeGrafter"/>
</dbReference>
<evidence type="ECO:0000256" key="6">
    <source>
        <dbReference type="ARBA" id="ARBA00031627"/>
    </source>
</evidence>
<dbReference type="GO" id="GO:0031514">
    <property type="term" value="C:motile cilium"/>
    <property type="evidence" value="ECO:0007669"/>
    <property type="project" value="TreeGrafter"/>
</dbReference>
<comment type="caution">
    <text evidence="10">The sequence shown here is derived from an EMBL/GenBank/DDBJ whole genome shotgun (WGS) entry which is preliminary data.</text>
</comment>